<dbReference type="SUPFAM" id="SSF55753">
    <property type="entry name" value="Actin depolymerizing proteins"/>
    <property type="match status" value="1"/>
</dbReference>
<dbReference type="AlphaFoldDB" id="A0A485MM03"/>
<dbReference type="Gene3D" id="3.40.20.10">
    <property type="entry name" value="Severin"/>
    <property type="match status" value="1"/>
</dbReference>
<name>A0A485MM03_LYNPA</name>
<accession>A0A485MM03</accession>
<reference evidence="1 2" key="1">
    <citation type="submission" date="2019-01" db="EMBL/GenBank/DDBJ databases">
        <authorList>
            <person name="Alioto T."/>
            <person name="Alioto T."/>
        </authorList>
    </citation>
    <scope>NUCLEOTIDE SEQUENCE [LARGE SCALE GENOMIC DNA]</scope>
</reference>
<proteinExistence type="predicted"/>
<keyword evidence="2" id="KW-1185">Reference proteome</keyword>
<dbReference type="Proteomes" id="UP000386466">
    <property type="component" value="Unassembled WGS sequence"/>
</dbReference>
<protein>
    <submittedName>
        <fullName evidence="1">Myc basic motif homologue-1</fullName>
    </submittedName>
</protein>
<dbReference type="InterPro" id="IPR029006">
    <property type="entry name" value="ADF-H/Gelsolin-like_dom_sf"/>
</dbReference>
<feature type="non-terminal residue" evidence="1">
    <location>
        <position position="1"/>
    </location>
</feature>
<dbReference type="EMBL" id="CAAGRJ010003175">
    <property type="protein sequence ID" value="VFV20938.1"/>
    <property type="molecule type" value="Genomic_DNA"/>
</dbReference>
<gene>
    <name evidence="1" type="ORF">LYPA_23C014879</name>
</gene>
<evidence type="ECO:0000313" key="1">
    <source>
        <dbReference type="EMBL" id="VFV20938.1"/>
    </source>
</evidence>
<organism evidence="1 2">
    <name type="scientific">Lynx pardinus</name>
    <name type="common">Iberian lynx</name>
    <name type="synonym">Felis pardina</name>
    <dbReference type="NCBI Taxonomy" id="191816"/>
    <lineage>
        <taxon>Eukaryota</taxon>
        <taxon>Metazoa</taxon>
        <taxon>Chordata</taxon>
        <taxon>Craniata</taxon>
        <taxon>Vertebrata</taxon>
        <taxon>Euteleostomi</taxon>
        <taxon>Mammalia</taxon>
        <taxon>Eutheria</taxon>
        <taxon>Laurasiatheria</taxon>
        <taxon>Carnivora</taxon>
        <taxon>Feliformia</taxon>
        <taxon>Felidae</taxon>
        <taxon>Felinae</taxon>
        <taxon>Lynx</taxon>
    </lineage>
</organism>
<sequence length="91" mass="10211">NIFAWCGGKFDILEHCKVRYLDMAIWDSERQGKAQVEIVTDGEEPVEMIQVLGPTPHLKEGNPEEDLMADQTNAKAVALYKVSIATEHQPD</sequence>
<evidence type="ECO:0000313" key="2">
    <source>
        <dbReference type="Proteomes" id="UP000386466"/>
    </source>
</evidence>